<evidence type="ECO:0000256" key="10">
    <source>
        <dbReference type="SAM" id="SignalP"/>
    </source>
</evidence>
<dbReference type="InterPro" id="IPR050298">
    <property type="entry name" value="Gram-neg_bact_OMP"/>
</dbReference>
<protein>
    <submittedName>
        <fullName evidence="11">Outer membrane pore protein C</fullName>
    </submittedName>
</protein>
<dbReference type="PRINTS" id="PR00183">
    <property type="entry name" value="ECOLIPORIN"/>
</dbReference>
<feature type="chain" id="PRO_5008752001" evidence="10">
    <location>
        <begin position="24"/>
        <end position="371"/>
    </location>
</feature>
<feature type="signal peptide" evidence="10">
    <location>
        <begin position="1"/>
        <end position="23"/>
    </location>
</feature>
<dbReference type="CDD" id="cd00342">
    <property type="entry name" value="gram_neg_porins"/>
    <property type="match status" value="1"/>
</dbReference>
<comment type="subcellular location">
    <subcellularLocation>
        <location evidence="1">Cell outer membrane</location>
        <topology evidence="1">Multi-pass membrane protein</topology>
    </subcellularLocation>
</comment>
<keyword evidence="10" id="KW-0732">Signal</keyword>
<evidence type="ECO:0000256" key="9">
    <source>
        <dbReference type="ARBA" id="ARBA00023237"/>
    </source>
</evidence>
<evidence type="ECO:0000256" key="7">
    <source>
        <dbReference type="ARBA" id="ARBA00023114"/>
    </source>
</evidence>
<dbReference type="Proteomes" id="UP000094844">
    <property type="component" value="Unassembled WGS sequence"/>
</dbReference>
<dbReference type="InterPro" id="IPR033900">
    <property type="entry name" value="Gram_neg_porin_domain"/>
</dbReference>
<dbReference type="SUPFAM" id="SSF56935">
    <property type="entry name" value="Porins"/>
    <property type="match status" value="1"/>
</dbReference>
<dbReference type="PANTHER" id="PTHR34501">
    <property type="entry name" value="PROTEIN YDDL-RELATED"/>
    <property type="match status" value="1"/>
</dbReference>
<keyword evidence="5" id="KW-0812">Transmembrane</keyword>
<name>A0A1C6Z6V2_HAFAL</name>
<evidence type="ECO:0000256" key="6">
    <source>
        <dbReference type="ARBA" id="ARBA00023065"/>
    </source>
</evidence>
<dbReference type="OrthoDB" id="5582772at2"/>
<keyword evidence="9" id="KW-0998">Cell outer membrane</keyword>
<evidence type="ECO:0000256" key="8">
    <source>
        <dbReference type="ARBA" id="ARBA00023136"/>
    </source>
</evidence>
<dbReference type="GO" id="GO:0009279">
    <property type="term" value="C:cell outer membrane"/>
    <property type="evidence" value="ECO:0007669"/>
    <property type="project" value="UniProtKB-SubCell"/>
</dbReference>
<evidence type="ECO:0000313" key="12">
    <source>
        <dbReference type="Proteomes" id="UP000094844"/>
    </source>
</evidence>
<evidence type="ECO:0000256" key="1">
    <source>
        <dbReference type="ARBA" id="ARBA00004571"/>
    </source>
</evidence>
<evidence type="ECO:0000256" key="2">
    <source>
        <dbReference type="ARBA" id="ARBA00007539"/>
    </source>
</evidence>
<dbReference type="InterPro" id="IPR023614">
    <property type="entry name" value="Porin_dom_sf"/>
</dbReference>
<dbReference type="NCBIfam" id="NF007841">
    <property type="entry name" value="PRK10554.1"/>
    <property type="match status" value="1"/>
</dbReference>
<dbReference type="RefSeq" id="WP_072310418.1">
    <property type="nucleotide sequence ID" value="NZ_FMIQ01000081.1"/>
</dbReference>
<dbReference type="PROSITE" id="PS51257">
    <property type="entry name" value="PROKAR_LIPOPROTEIN"/>
    <property type="match status" value="1"/>
</dbReference>
<dbReference type="GO" id="GO:0046930">
    <property type="term" value="C:pore complex"/>
    <property type="evidence" value="ECO:0007669"/>
    <property type="project" value="UniProtKB-KW"/>
</dbReference>
<evidence type="ECO:0000256" key="3">
    <source>
        <dbReference type="ARBA" id="ARBA00022448"/>
    </source>
</evidence>
<keyword evidence="4" id="KW-1134">Transmembrane beta strand</keyword>
<evidence type="ECO:0000256" key="4">
    <source>
        <dbReference type="ARBA" id="ARBA00022452"/>
    </source>
</evidence>
<organism evidence="11 12">
    <name type="scientific">Hafnia alvei</name>
    <dbReference type="NCBI Taxonomy" id="569"/>
    <lineage>
        <taxon>Bacteria</taxon>
        <taxon>Pseudomonadati</taxon>
        <taxon>Pseudomonadota</taxon>
        <taxon>Gammaproteobacteria</taxon>
        <taxon>Enterobacterales</taxon>
        <taxon>Hafniaceae</taxon>
        <taxon>Hafnia</taxon>
    </lineage>
</organism>
<dbReference type="GO" id="GO:0034220">
    <property type="term" value="P:monoatomic ion transmembrane transport"/>
    <property type="evidence" value="ECO:0007669"/>
    <property type="project" value="InterPro"/>
</dbReference>
<dbReference type="InterPro" id="IPR001702">
    <property type="entry name" value="Porin_Gram-ve"/>
</dbReference>
<dbReference type="Gene3D" id="2.40.160.10">
    <property type="entry name" value="Porin"/>
    <property type="match status" value="1"/>
</dbReference>
<reference evidence="11 12" key="1">
    <citation type="submission" date="2016-09" db="EMBL/GenBank/DDBJ databases">
        <authorList>
            <person name="Capua I."/>
            <person name="De Benedictis P."/>
            <person name="Joannis T."/>
            <person name="Lombin L.H."/>
            <person name="Cattoli G."/>
        </authorList>
    </citation>
    <scope>NUCLEOTIDE SEQUENCE [LARGE SCALE GENOMIC DNA]</scope>
    <source>
        <strain evidence="11 12">GB001</strain>
    </source>
</reference>
<keyword evidence="8" id="KW-0472">Membrane</keyword>
<evidence type="ECO:0000256" key="5">
    <source>
        <dbReference type="ARBA" id="ARBA00022692"/>
    </source>
</evidence>
<accession>A0A1C6Z6V2</accession>
<gene>
    <name evidence="11" type="ORF">BN1044_04328</name>
</gene>
<dbReference type="PRINTS" id="PR00182">
    <property type="entry name" value="ECOLNEIPORIN"/>
</dbReference>
<dbReference type="EMBL" id="FMIQ01000081">
    <property type="protein sequence ID" value="SCM54817.1"/>
    <property type="molecule type" value="Genomic_DNA"/>
</dbReference>
<comment type="similarity">
    <text evidence="2">Belongs to the Gram-negative porin family.</text>
</comment>
<dbReference type="GO" id="GO:0015288">
    <property type="term" value="F:porin activity"/>
    <property type="evidence" value="ECO:0007669"/>
    <property type="project" value="UniProtKB-KW"/>
</dbReference>
<dbReference type="InterPro" id="IPR001897">
    <property type="entry name" value="Porin_gammaproteobac"/>
</dbReference>
<proteinExistence type="inferred from homology"/>
<keyword evidence="6" id="KW-0406">Ion transport</keyword>
<keyword evidence="3" id="KW-0813">Transport</keyword>
<evidence type="ECO:0000313" key="11">
    <source>
        <dbReference type="EMBL" id="SCM54817.1"/>
    </source>
</evidence>
<keyword evidence="7" id="KW-0626">Porin</keyword>
<dbReference type="AlphaFoldDB" id="A0A1C6Z6V2"/>
<sequence>MKVNAVVFLGLSAISACLASANAAEVYNSDGNKLDLYGRFDAMHWFSGDNGIDGDQSYLRFGFKGETQINSQLIGFGQWEYQANLNRAESEDNKNFTRVGFAGLKLLDYGSIDYGRNYGVLYDVAAWTDVMPEFGGNTYGADNFMFQRSNGLLTYRNNDFFGLNEDLKFAIQYINSNGGPSEENNGRDVLAQNGDGFGMSVDYDIGSGVSISGAFFNVKRTDEQNGSKNSDIIGRGSNAEAYSVGLKYDSEPFYAAVIYTQAYNATRFGRTNSAAYGFADESQNVEAVIQYAFDNGLRPSIGYQQSRGTKIDGYGAQDVYKDINIGAFYYFNSNMYAYADYQINLLHDNQFTRDAHIATDNMVAVALNYQF</sequence>
<dbReference type="PANTHER" id="PTHR34501:SF1">
    <property type="entry name" value="OUTER MEMBRANE PORIN C"/>
    <property type="match status" value="1"/>
</dbReference>
<dbReference type="Pfam" id="PF00267">
    <property type="entry name" value="Porin_1"/>
    <property type="match status" value="1"/>
</dbReference>